<dbReference type="InterPro" id="IPR009506">
    <property type="entry name" value="YjiS-like"/>
</dbReference>
<evidence type="ECO:0000313" key="3">
    <source>
        <dbReference type="Proteomes" id="UP001589795"/>
    </source>
</evidence>
<organism evidence="2 3">
    <name type="scientific">Paracoccus rhizosphaerae</name>
    <dbReference type="NCBI Taxonomy" id="1133347"/>
    <lineage>
        <taxon>Bacteria</taxon>
        <taxon>Pseudomonadati</taxon>
        <taxon>Pseudomonadota</taxon>
        <taxon>Alphaproteobacteria</taxon>
        <taxon>Rhodobacterales</taxon>
        <taxon>Paracoccaceae</taxon>
        <taxon>Paracoccus</taxon>
    </lineage>
</organism>
<evidence type="ECO:0000259" key="1">
    <source>
        <dbReference type="Pfam" id="PF06568"/>
    </source>
</evidence>
<keyword evidence="3" id="KW-1185">Reference proteome</keyword>
<reference evidence="2 3" key="1">
    <citation type="submission" date="2024-09" db="EMBL/GenBank/DDBJ databases">
        <authorList>
            <person name="Sun Q."/>
            <person name="Mori K."/>
        </authorList>
    </citation>
    <scope>NUCLEOTIDE SEQUENCE [LARGE SCALE GENOMIC DNA]</scope>
    <source>
        <strain evidence="2 3">CCM 7904</strain>
    </source>
</reference>
<name>A0ABV6CIL9_9RHOB</name>
<dbReference type="Pfam" id="PF06568">
    <property type="entry name" value="YjiS-like"/>
    <property type="match status" value="1"/>
</dbReference>
<dbReference type="EMBL" id="JBHLWQ010000086">
    <property type="protein sequence ID" value="MFC0200598.1"/>
    <property type="molecule type" value="Genomic_DNA"/>
</dbReference>
<dbReference type="Proteomes" id="UP001589795">
    <property type="component" value="Unassembled WGS sequence"/>
</dbReference>
<dbReference type="RefSeq" id="WP_265507311.1">
    <property type="nucleotide sequence ID" value="NZ_JAOTBE010000028.1"/>
</dbReference>
<feature type="domain" description="YjiS-like" evidence="1">
    <location>
        <begin position="32"/>
        <end position="57"/>
    </location>
</feature>
<protein>
    <submittedName>
        <fullName evidence="2">DUF1127 domain-containing protein</fullName>
    </submittedName>
</protein>
<proteinExistence type="predicted"/>
<comment type="caution">
    <text evidence="2">The sequence shown here is derived from an EMBL/GenBank/DDBJ whole genome shotgun (WGS) entry which is preliminary data.</text>
</comment>
<gene>
    <name evidence="2" type="ORF">ACFFIZ_09780</name>
</gene>
<sequence>MSKAVLLRVVTGHGILPRPAWAERLLTMFDVRRTRIDLSRLSDRQLRDIGLTRDEVEAEIARPMWDVPRHWRQAERARC</sequence>
<evidence type="ECO:0000313" key="2">
    <source>
        <dbReference type="EMBL" id="MFC0200598.1"/>
    </source>
</evidence>
<accession>A0ABV6CIL9</accession>